<evidence type="ECO:0000259" key="2">
    <source>
        <dbReference type="Pfam" id="PF02036"/>
    </source>
</evidence>
<dbReference type="InterPro" id="IPR036527">
    <property type="entry name" value="SCP2_sterol-bd_dom_sf"/>
</dbReference>
<dbReference type="Gene3D" id="3.30.1050.10">
    <property type="entry name" value="SCP2 sterol-binding domain"/>
    <property type="match status" value="1"/>
</dbReference>
<dbReference type="RefSeq" id="WP_074866705.1">
    <property type="nucleotide sequence ID" value="NZ_FOAS01000006.1"/>
</dbReference>
<feature type="domain" description="SCP2" evidence="2">
    <location>
        <begin position="53"/>
        <end position="141"/>
    </location>
</feature>
<comment type="pathway">
    <text evidence="1">Cofactor biosynthesis; ubiquinone biosynthesis.</text>
</comment>
<dbReference type="Proteomes" id="UP000185766">
    <property type="component" value="Unassembled WGS sequence"/>
</dbReference>
<evidence type="ECO:0000313" key="3">
    <source>
        <dbReference type="EMBL" id="SEK87521.1"/>
    </source>
</evidence>
<evidence type="ECO:0000256" key="1">
    <source>
        <dbReference type="HAMAP-Rule" id="MF_02231"/>
    </source>
</evidence>
<evidence type="ECO:0000313" key="4">
    <source>
        <dbReference type="Proteomes" id="UP000185766"/>
    </source>
</evidence>
<name>A0A1H7KL10_9GAMM</name>
<reference evidence="3 4" key="1">
    <citation type="submission" date="2016-10" db="EMBL/GenBank/DDBJ databases">
        <authorList>
            <person name="de Groot N.N."/>
        </authorList>
    </citation>
    <scope>NUCLEOTIDE SEQUENCE [LARGE SCALE GENOMIC DNA]</scope>
    <source>
        <strain evidence="3 4">JCM 19513</strain>
    </source>
</reference>
<dbReference type="SUPFAM" id="SSF55718">
    <property type="entry name" value="SCP-like"/>
    <property type="match status" value="1"/>
</dbReference>
<dbReference type="InterPro" id="IPR003033">
    <property type="entry name" value="SCP2_sterol-bd_dom"/>
</dbReference>
<dbReference type="AlphaFoldDB" id="A0A1H7KL10"/>
<dbReference type="UniPathway" id="UPA00232"/>
<accession>A0A1H7KL10</accession>
<protein>
    <recommendedName>
        <fullName evidence="1">Ubiquinone biosynthesis accessory factor UbiT</fullName>
    </recommendedName>
</protein>
<proteinExistence type="inferred from homology"/>
<organism evidence="3 4">
    <name type="scientific">Atopomonas hussainii</name>
    <dbReference type="NCBI Taxonomy" id="1429083"/>
    <lineage>
        <taxon>Bacteria</taxon>
        <taxon>Pseudomonadati</taxon>
        <taxon>Pseudomonadota</taxon>
        <taxon>Gammaproteobacteria</taxon>
        <taxon>Pseudomonadales</taxon>
        <taxon>Pseudomonadaceae</taxon>
        <taxon>Atopomonas</taxon>
    </lineage>
</organism>
<dbReference type="Pfam" id="PF02036">
    <property type="entry name" value="SCP2"/>
    <property type="match status" value="1"/>
</dbReference>
<sequence length="176" mass="19928">MLSQIRFAQAKNTIARWLLSVGDHALPVVARVPQALQRLPLQPLLNKVFASALRDGVFDVLEGRWIRLNLRDLNLSWCMTMRRGQLELAQNAPFEASISGNWREFLLLASRQEDPDTLFFRRRLSIEGDTEFGLEVKNLIDSLDPDELPPRLWQALVWLGEGAALDTRGLVAKPSA</sequence>
<dbReference type="STRING" id="1429083.GCA_001885685_00950"/>
<gene>
    <name evidence="1" type="primary">ubiT</name>
    <name evidence="3" type="ORF">SAMN05216214_10610</name>
</gene>
<dbReference type="HAMAP" id="MF_02231">
    <property type="entry name" value="UbiT"/>
    <property type="match status" value="1"/>
</dbReference>
<dbReference type="InterPro" id="IPR016830">
    <property type="entry name" value="UbiT"/>
</dbReference>
<dbReference type="EMBL" id="FOAS01000006">
    <property type="protein sequence ID" value="SEK87521.1"/>
    <property type="molecule type" value="Genomic_DNA"/>
</dbReference>
<keyword evidence="4" id="KW-1185">Reference proteome</keyword>
<dbReference type="GO" id="GO:0006744">
    <property type="term" value="P:ubiquinone biosynthetic process"/>
    <property type="evidence" value="ECO:0007669"/>
    <property type="project" value="UniProtKB-UniRule"/>
</dbReference>
<comment type="function">
    <text evidence="1">Required for O(2)-independent ubiquinone (coenzyme Q) biosynthesis. Likely functions as an accessory factor.</text>
</comment>
<comment type="similarity">
    <text evidence="1">Belongs to the UbiT family.</text>
</comment>
<keyword evidence="1" id="KW-0831">Ubiquinone biosynthesis</keyword>